<evidence type="ECO:0000256" key="3">
    <source>
        <dbReference type="ARBA" id="ARBA00023125"/>
    </source>
</evidence>
<dbReference type="SUPFAM" id="SSF46689">
    <property type="entry name" value="Homeodomain-like"/>
    <property type="match status" value="1"/>
</dbReference>
<protein>
    <recommendedName>
        <fullName evidence="5">HTH-type transcriptional regulator RipA</fullName>
    </recommendedName>
    <alternativeName>
        <fullName evidence="6">Repressor of iron proteins A</fullName>
    </alternativeName>
</protein>
<dbReference type="PROSITE" id="PS01124">
    <property type="entry name" value="HTH_ARAC_FAMILY_2"/>
    <property type="match status" value="1"/>
</dbReference>
<keyword evidence="2" id="KW-0805">Transcription regulation</keyword>
<accession>A0A5C7XKB2</accession>
<dbReference type="Gene3D" id="1.10.10.60">
    <property type="entry name" value="Homeodomain-like"/>
    <property type="match status" value="1"/>
</dbReference>
<comment type="caution">
    <text evidence="8">The sequence shown here is derived from an EMBL/GenBank/DDBJ whole genome shotgun (WGS) entry which is preliminary data.</text>
</comment>
<feature type="domain" description="HTH araC/xylS-type" evidence="7">
    <location>
        <begin position="152"/>
        <end position="249"/>
    </location>
</feature>
<dbReference type="Proteomes" id="UP000321797">
    <property type="component" value="Unassembled WGS sequence"/>
</dbReference>
<evidence type="ECO:0000256" key="6">
    <source>
        <dbReference type="ARBA" id="ARBA00079449"/>
    </source>
</evidence>
<proteinExistence type="predicted"/>
<dbReference type="AlphaFoldDB" id="A0A5C7XKB2"/>
<reference evidence="8 9" key="1">
    <citation type="submission" date="2018-09" db="EMBL/GenBank/DDBJ databases">
        <title>Metagenome Assembled Genomes from an Advanced Water Purification Facility.</title>
        <authorList>
            <person name="Stamps B.W."/>
            <person name="Spear J.R."/>
        </authorList>
    </citation>
    <scope>NUCLEOTIDE SEQUENCE [LARGE SCALE GENOMIC DNA]</scope>
    <source>
        <strain evidence="8">Bin_29_2</strain>
    </source>
</reference>
<keyword evidence="1" id="KW-0678">Repressor</keyword>
<dbReference type="GO" id="GO:0043565">
    <property type="term" value="F:sequence-specific DNA binding"/>
    <property type="evidence" value="ECO:0007669"/>
    <property type="project" value="InterPro"/>
</dbReference>
<organism evidence="8 9">
    <name type="scientific">Mycolicibacter arupensis</name>
    <dbReference type="NCBI Taxonomy" id="342002"/>
    <lineage>
        <taxon>Bacteria</taxon>
        <taxon>Bacillati</taxon>
        <taxon>Actinomycetota</taxon>
        <taxon>Actinomycetes</taxon>
        <taxon>Mycobacteriales</taxon>
        <taxon>Mycobacteriaceae</taxon>
        <taxon>Mycolicibacter</taxon>
    </lineage>
</organism>
<sequence>MQRSGQKWDTATMVLELPSRAVIAHHVHDEHQLVYASTGVISVATSAGSWIAPANWFIWIPAGSSHQHRAHGPTKFHGVGLPGVRNPLGVDVPAVVAVSPLLRELIIHYTEMPMESEEPRQRQRLLAVLVDQLAVSSQQPIRLPVPRDQRLIEVCQMVEEKLTETIDLDDLATACRSSPRTLARLFREEMRMSYVQWRTQLRLYHALRMLADGEQVSVVAHRCGWNSASTFVDVFRRTYGHTPGGRNRSE</sequence>
<dbReference type="SUPFAM" id="SSF51182">
    <property type="entry name" value="RmlC-like cupins"/>
    <property type="match status" value="1"/>
</dbReference>
<dbReference type="Gene3D" id="2.60.120.10">
    <property type="entry name" value="Jelly Rolls"/>
    <property type="match status" value="1"/>
</dbReference>
<keyword evidence="3" id="KW-0238">DNA-binding</keyword>
<evidence type="ECO:0000313" key="8">
    <source>
        <dbReference type="EMBL" id="TXI49899.1"/>
    </source>
</evidence>
<evidence type="ECO:0000256" key="2">
    <source>
        <dbReference type="ARBA" id="ARBA00023015"/>
    </source>
</evidence>
<dbReference type="CDD" id="cd06124">
    <property type="entry name" value="cupin_NimR-like_N"/>
    <property type="match status" value="1"/>
</dbReference>
<dbReference type="PANTHER" id="PTHR11019:SF199">
    <property type="entry name" value="HTH-TYPE TRANSCRIPTIONAL REGULATOR NIMR"/>
    <property type="match status" value="1"/>
</dbReference>
<dbReference type="FunFam" id="1.10.10.60:FF:000132">
    <property type="entry name" value="AraC family transcriptional regulator"/>
    <property type="match status" value="1"/>
</dbReference>
<dbReference type="GO" id="GO:0003700">
    <property type="term" value="F:DNA-binding transcription factor activity"/>
    <property type="evidence" value="ECO:0007669"/>
    <property type="project" value="InterPro"/>
</dbReference>
<dbReference type="InterPro" id="IPR009057">
    <property type="entry name" value="Homeodomain-like_sf"/>
</dbReference>
<dbReference type="Pfam" id="PF12833">
    <property type="entry name" value="HTH_18"/>
    <property type="match status" value="1"/>
</dbReference>
<evidence type="ECO:0000259" key="7">
    <source>
        <dbReference type="PROSITE" id="PS01124"/>
    </source>
</evidence>
<dbReference type="InterPro" id="IPR018060">
    <property type="entry name" value="HTH_AraC"/>
</dbReference>
<dbReference type="PANTHER" id="PTHR11019">
    <property type="entry name" value="HTH-TYPE TRANSCRIPTIONAL REGULATOR NIMR"/>
    <property type="match status" value="1"/>
</dbReference>
<name>A0A5C7XKB2_9MYCO</name>
<evidence type="ECO:0000256" key="1">
    <source>
        <dbReference type="ARBA" id="ARBA00022491"/>
    </source>
</evidence>
<dbReference type="SMART" id="SM00342">
    <property type="entry name" value="HTH_ARAC"/>
    <property type="match status" value="1"/>
</dbReference>
<keyword evidence="4" id="KW-0804">Transcription</keyword>
<gene>
    <name evidence="8" type="ORF">E6Q54_22090</name>
</gene>
<evidence type="ECO:0000256" key="4">
    <source>
        <dbReference type="ARBA" id="ARBA00023163"/>
    </source>
</evidence>
<evidence type="ECO:0000313" key="9">
    <source>
        <dbReference type="Proteomes" id="UP000321797"/>
    </source>
</evidence>
<dbReference type="EMBL" id="SSGD01000164">
    <property type="protein sequence ID" value="TXI49899.1"/>
    <property type="molecule type" value="Genomic_DNA"/>
</dbReference>
<dbReference type="InterPro" id="IPR011051">
    <property type="entry name" value="RmlC_Cupin_sf"/>
</dbReference>
<evidence type="ECO:0000256" key="5">
    <source>
        <dbReference type="ARBA" id="ARBA00074140"/>
    </source>
</evidence>
<dbReference type="RefSeq" id="WP_273438502.1">
    <property type="nucleotide sequence ID" value="NZ_SSGD01000164.1"/>
</dbReference>
<dbReference type="InterPro" id="IPR014710">
    <property type="entry name" value="RmlC-like_jellyroll"/>
</dbReference>